<proteinExistence type="predicted"/>
<evidence type="ECO:0000313" key="3">
    <source>
        <dbReference type="Proteomes" id="UP000654918"/>
    </source>
</evidence>
<evidence type="ECO:0000256" key="1">
    <source>
        <dbReference type="SAM" id="MobiDB-lite"/>
    </source>
</evidence>
<dbReference type="EMBL" id="WIGO01000009">
    <property type="protein sequence ID" value="KAF6840054.1"/>
    <property type="molecule type" value="Genomic_DNA"/>
</dbReference>
<reference evidence="2" key="1">
    <citation type="journal article" date="2020" name="Phytopathology">
        <title>Genome Sequence Resources of Colletotrichum truncatum, C. plurivorum, C. musicola, and C. sojae: Four Species Pathogenic to Soybean (Glycine max).</title>
        <authorList>
            <person name="Rogerio F."/>
            <person name="Boufleur T.R."/>
            <person name="Ciampi-Guillardi M."/>
            <person name="Sukno S.A."/>
            <person name="Thon M.R."/>
            <person name="Massola Junior N.S."/>
            <person name="Baroncelli R."/>
        </authorList>
    </citation>
    <scope>NUCLEOTIDE SEQUENCE</scope>
    <source>
        <strain evidence="2">LFN00145</strain>
    </source>
</reference>
<gene>
    <name evidence="2" type="ORF">CPLU01_01369</name>
</gene>
<organism evidence="2 3">
    <name type="scientific">Colletotrichum plurivorum</name>
    <dbReference type="NCBI Taxonomy" id="2175906"/>
    <lineage>
        <taxon>Eukaryota</taxon>
        <taxon>Fungi</taxon>
        <taxon>Dikarya</taxon>
        <taxon>Ascomycota</taxon>
        <taxon>Pezizomycotina</taxon>
        <taxon>Sordariomycetes</taxon>
        <taxon>Hypocreomycetidae</taxon>
        <taxon>Glomerellales</taxon>
        <taxon>Glomerellaceae</taxon>
        <taxon>Colletotrichum</taxon>
        <taxon>Colletotrichum orchidearum species complex</taxon>
    </lineage>
</organism>
<evidence type="ECO:0000313" key="2">
    <source>
        <dbReference type="EMBL" id="KAF6840054.1"/>
    </source>
</evidence>
<comment type="caution">
    <text evidence="2">The sequence shown here is derived from an EMBL/GenBank/DDBJ whole genome shotgun (WGS) entry which is preliminary data.</text>
</comment>
<accession>A0A8H6NPD4</accession>
<dbReference type="Proteomes" id="UP000654918">
    <property type="component" value="Unassembled WGS sequence"/>
</dbReference>
<dbReference type="AlphaFoldDB" id="A0A8H6NPD4"/>
<feature type="region of interest" description="Disordered" evidence="1">
    <location>
        <begin position="1"/>
        <end position="37"/>
    </location>
</feature>
<sequence>MALLRDGPTRRHIAPPLAEADTDPAGTGSKSTEDVEFDTKRDLQELVGWLLGQSPTSGGFAPTVRQTREGRMAAPSPDWQLVGMRRLHHAIIEGFRRLLRNAGPVEMILLEFSSS</sequence>
<name>A0A8H6NPD4_9PEZI</name>
<protein>
    <submittedName>
        <fullName evidence="2">Uncharacterized protein</fullName>
    </submittedName>
</protein>
<keyword evidence="3" id="KW-1185">Reference proteome</keyword>